<evidence type="ECO:0000313" key="2">
    <source>
        <dbReference type="Proteomes" id="UP000223913"/>
    </source>
</evidence>
<dbReference type="AlphaFoldDB" id="A0A2D0NIZ5"/>
<dbReference type="RefSeq" id="WP_099148067.1">
    <property type="nucleotide sequence ID" value="NZ_PDUD01000001.1"/>
</dbReference>
<dbReference type="Proteomes" id="UP000223913">
    <property type="component" value="Unassembled WGS sequence"/>
</dbReference>
<dbReference type="PROSITE" id="PS51257">
    <property type="entry name" value="PROKAR_LIPOPROTEIN"/>
    <property type="match status" value="1"/>
</dbReference>
<evidence type="ECO:0000313" key="1">
    <source>
        <dbReference type="EMBL" id="PHN08475.1"/>
    </source>
</evidence>
<dbReference type="EMBL" id="PDUD01000001">
    <property type="protein sequence ID" value="PHN08475.1"/>
    <property type="molecule type" value="Genomic_DNA"/>
</dbReference>
<sequence>MKQLLLLSILTCLLFLYSCDFRKKRNNISLDLEYDAGKLKLDYPRELDTIFTWIDYSDYSCGHRRKTRISKSKLRNVKETGFAYSVDFPDTINQITIIQPDYPDCYQDYELADLLAASLGVYEEKYTGYSMLWLKKDIQTISGSNFGILGLEVYDDVSKKLIDSSIEIFTLRNNELITIEFYCKNDNCEGFVEEKLTEIERIKLD</sequence>
<name>A0A2D0NIZ5_FLAN2</name>
<keyword evidence="2" id="KW-1185">Reference proteome</keyword>
<comment type="caution">
    <text evidence="1">The sequence shown here is derived from an EMBL/GenBank/DDBJ whole genome shotgun (WGS) entry which is preliminary data.</text>
</comment>
<protein>
    <recommendedName>
        <fullName evidence="3">Lipoprotein</fullName>
    </recommendedName>
</protein>
<gene>
    <name evidence="1" type="ORF">CRP01_00750</name>
</gene>
<dbReference type="OrthoDB" id="877984at2"/>
<reference evidence="1 2" key="1">
    <citation type="submission" date="2017-10" db="EMBL/GenBank/DDBJ databases">
        <title>The draft genome sequence of Lewinella nigricans NBRC 102662.</title>
        <authorList>
            <person name="Wang K."/>
        </authorList>
    </citation>
    <scope>NUCLEOTIDE SEQUENCE [LARGE SCALE GENOMIC DNA]</scope>
    <source>
        <strain evidence="1 2">NBRC 102662</strain>
    </source>
</reference>
<proteinExistence type="predicted"/>
<evidence type="ECO:0008006" key="3">
    <source>
        <dbReference type="Google" id="ProtNLM"/>
    </source>
</evidence>
<organism evidence="1 2">
    <name type="scientific">Flavilitoribacter nigricans (strain ATCC 23147 / DSM 23189 / NBRC 102662 / NCIMB 1420 / SS-2)</name>
    <name type="common">Lewinella nigricans</name>
    <dbReference type="NCBI Taxonomy" id="1122177"/>
    <lineage>
        <taxon>Bacteria</taxon>
        <taxon>Pseudomonadati</taxon>
        <taxon>Bacteroidota</taxon>
        <taxon>Saprospiria</taxon>
        <taxon>Saprospirales</taxon>
        <taxon>Lewinellaceae</taxon>
        <taxon>Flavilitoribacter</taxon>
    </lineage>
</organism>
<accession>A0A2D0NIZ5</accession>